<dbReference type="NCBIfam" id="NF047321">
    <property type="entry name" value="SCO7613_CTERM"/>
    <property type="match status" value="1"/>
</dbReference>
<feature type="transmembrane region" description="Helical" evidence="2">
    <location>
        <begin position="236"/>
        <end position="255"/>
    </location>
</feature>
<feature type="transmembrane region" description="Helical" evidence="2">
    <location>
        <begin position="369"/>
        <end position="387"/>
    </location>
</feature>
<protein>
    <submittedName>
        <fullName evidence="3">Uncharacterized protein</fullName>
    </submittedName>
</protein>
<comment type="caution">
    <text evidence="3">The sequence shown here is derived from an EMBL/GenBank/DDBJ whole genome shotgun (WGS) entry which is preliminary data.</text>
</comment>
<feature type="transmembrane region" description="Helical" evidence="2">
    <location>
        <begin position="851"/>
        <end position="875"/>
    </location>
</feature>
<dbReference type="EMBL" id="BLIO01000001">
    <property type="protein sequence ID" value="GFE19170.1"/>
    <property type="molecule type" value="Genomic_DNA"/>
</dbReference>
<feature type="transmembrane region" description="Helical" evidence="2">
    <location>
        <begin position="881"/>
        <end position="898"/>
    </location>
</feature>
<keyword evidence="2" id="KW-0472">Membrane</keyword>
<feature type="transmembrane region" description="Helical" evidence="2">
    <location>
        <begin position="726"/>
        <end position="743"/>
    </location>
</feature>
<feature type="region of interest" description="Disordered" evidence="1">
    <location>
        <begin position="419"/>
        <end position="438"/>
    </location>
</feature>
<feature type="transmembrane region" description="Helical" evidence="2">
    <location>
        <begin position="338"/>
        <end position="357"/>
    </location>
</feature>
<reference evidence="3 4" key="1">
    <citation type="submission" date="2019-12" db="EMBL/GenBank/DDBJ databases">
        <title>Whole genome shotgun sequence of Streptomyces hygroscopicus subsp. glebosus NBRC 13786.</title>
        <authorList>
            <person name="Ichikawa N."/>
            <person name="Kimura A."/>
            <person name="Kitahashi Y."/>
            <person name="Komaki H."/>
            <person name="Tamura T."/>
        </authorList>
    </citation>
    <scope>NUCLEOTIDE SEQUENCE [LARGE SCALE GENOMIC DNA]</scope>
    <source>
        <strain evidence="3 4">NBRC 13786</strain>
    </source>
</reference>
<feature type="transmembrane region" description="Helical" evidence="2">
    <location>
        <begin position="615"/>
        <end position="635"/>
    </location>
</feature>
<feature type="transmembrane region" description="Helical" evidence="2">
    <location>
        <begin position="261"/>
        <end position="279"/>
    </location>
</feature>
<accession>A0A640T7L6</accession>
<name>A0A640T7L6_9ACTN</name>
<organism evidence="3 4">
    <name type="scientific">Streptomyces glebosus</name>
    <dbReference type="NCBI Taxonomy" id="249580"/>
    <lineage>
        <taxon>Bacteria</taxon>
        <taxon>Bacillati</taxon>
        <taxon>Actinomycetota</taxon>
        <taxon>Actinomycetes</taxon>
        <taxon>Kitasatosporales</taxon>
        <taxon>Streptomycetaceae</taxon>
        <taxon>Streptomyces</taxon>
    </lineage>
</organism>
<feature type="transmembrane region" description="Helical" evidence="2">
    <location>
        <begin position="209"/>
        <end position="229"/>
    </location>
</feature>
<feature type="transmembrane region" description="Helical" evidence="2">
    <location>
        <begin position="121"/>
        <end position="141"/>
    </location>
</feature>
<keyword evidence="2" id="KW-0812">Transmembrane</keyword>
<feature type="transmembrane region" description="Helical" evidence="2">
    <location>
        <begin position="498"/>
        <end position="521"/>
    </location>
</feature>
<feature type="transmembrane region" description="Helical" evidence="2">
    <location>
        <begin position="802"/>
        <end position="820"/>
    </location>
</feature>
<dbReference type="Proteomes" id="UP000430079">
    <property type="component" value="Unassembled WGS sequence"/>
</dbReference>
<feature type="transmembrane region" description="Helical" evidence="2">
    <location>
        <begin position="175"/>
        <end position="194"/>
    </location>
</feature>
<feature type="transmembrane region" description="Helical" evidence="2">
    <location>
        <begin position="393"/>
        <end position="411"/>
    </location>
</feature>
<dbReference type="InterPro" id="IPR058062">
    <property type="entry name" value="SCO7613_C"/>
</dbReference>
<feature type="transmembrane region" description="Helical" evidence="2">
    <location>
        <begin position="647"/>
        <end position="667"/>
    </location>
</feature>
<sequence length="916" mass="92498">MADRAAHTRAMHMQTPGCPDCGMPLGSPPPARCTRCRLPLTGPDAFALWQVTGELSALDARRQWLAQRHAELLAALRVRRDAPTEIPVAVSAGAPGIAPMGGSDAAGASGRELSAPSARTALLIVGGVLVVVAALVFTVVSWGRLGIGGRAAVLLAVTACALALPPLLRRRQLTATAEASAAVGLALVLLDGYAARQAGLGGLDRVGTAGYWAVLTALTAVGAALYGWWQRLRLPLPVGFLMARLPGLLGTAALGGMTGDYATAVIATAAVDFAVLYALTARDAAGQAGFRERVGGERAANGLVAAARAVGGGWALLGGVLAVGYAVVAPSPAEVLRAWVPLGLLMLLGMALCRGFRTLPFTLRAGGEGVAVVALIVAVGAGLRYVLPAGWVVVGYAAPAALLAAWAAVSCTRSGRWAKRVTSGPAGRPAGEATSGPTGGLFAPPSRAAAAVGELVAASTALLLTGVVVLSELAHALIRPVVHGVALWGGGHPPQWSWQLATAPLVVLWLSAAVLAVMAGLRAWAVGDGDRHTDRLAHALRNAQALTAVPAVLLLPVALGLPYGWVLAAAAVASVAAAVDVVRRPEAALLPRLLVLAATGALALLWSSADRTAVLAVWGTFAATAAVLAHVLSATTSPPTVRTTARGAGAFAVLALGVEAVASGATAGLPGHVTAFGVLAVAVAAAGAAAVWHRIPGRGQVSTAVEGAGYVLAAIALALTALHPDALSLALAVTGVAGLAVALRPDRRRAALVGTGLLIASSWVRLALAGVSAPEAYTLPITAAALVIGHRRRKSTPGTGSWPAYGAGLGATMLPCLAAMWSDENWVRPLLLGAAALLATVAGVRTRLQAPLIVGGGVLMLVGLHELAPTVVQVFGLLPRWVPVAAAGLLLLLLGATYEKRIDEARRLRDTVRSMT</sequence>
<keyword evidence="2" id="KW-1133">Transmembrane helix</keyword>
<gene>
    <name evidence="3" type="ORF">Sgleb_72170</name>
</gene>
<proteinExistence type="predicted"/>
<feature type="transmembrane region" description="Helical" evidence="2">
    <location>
        <begin position="542"/>
        <end position="559"/>
    </location>
</feature>
<feature type="transmembrane region" description="Helical" evidence="2">
    <location>
        <begin position="589"/>
        <end position="609"/>
    </location>
</feature>
<feature type="transmembrane region" description="Helical" evidence="2">
    <location>
        <begin position="147"/>
        <end position="168"/>
    </location>
</feature>
<dbReference type="AlphaFoldDB" id="A0A640T7L6"/>
<evidence type="ECO:0000256" key="1">
    <source>
        <dbReference type="SAM" id="MobiDB-lite"/>
    </source>
</evidence>
<keyword evidence="4" id="KW-1185">Reference proteome</keyword>
<feature type="transmembrane region" description="Helical" evidence="2">
    <location>
        <begin position="673"/>
        <end position="692"/>
    </location>
</feature>
<evidence type="ECO:0000313" key="3">
    <source>
        <dbReference type="EMBL" id="GFE19170.1"/>
    </source>
</evidence>
<evidence type="ECO:0000313" key="4">
    <source>
        <dbReference type="Proteomes" id="UP000430079"/>
    </source>
</evidence>
<evidence type="ECO:0000256" key="2">
    <source>
        <dbReference type="SAM" id="Phobius"/>
    </source>
</evidence>
<feature type="transmembrane region" description="Helical" evidence="2">
    <location>
        <begin position="300"/>
        <end position="326"/>
    </location>
</feature>
<feature type="transmembrane region" description="Helical" evidence="2">
    <location>
        <begin position="704"/>
        <end position="720"/>
    </location>
</feature>
<feature type="transmembrane region" description="Helical" evidence="2">
    <location>
        <begin position="826"/>
        <end position="844"/>
    </location>
</feature>